<dbReference type="PROSITE" id="PS00075">
    <property type="entry name" value="DHFR_1"/>
    <property type="match status" value="1"/>
</dbReference>
<dbReference type="Gene3D" id="3.40.430.10">
    <property type="entry name" value="Dihydrofolate Reductase, subunit A"/>
    <property type="match status" value="1"/>
</dbReference>
<sequence length="198" mass="21985">MRALFLRSLPNHKLDPALGDNDFPLTIVAALADNRVIGLNQAMPWDLPGDRRHFRERTWGKPMLMGRKTFESIGRALPGRETIVLTRDETFAAPGVLVAHDLEGALGLAHDWARIMGAKTIILVGGGELFAALLPRVERLELTLVEGNPKGDTFFPPIDWSQWEEEKRSGPLQGPNDTISYQFVDYHRKLGAGATIHS</sequence>
<evidence type="ECO:0000256" key="2">
    <source>
        <dbReference type="ARBA" id="ARBA00009539"/>
    </source>
</evidence>
<dbReference type="GO" id="GO:0005829">
    <property type="term" value="C:cytosol"/>
    <property type="evidence" value="ECO:0007669"/>
    <property type="project" value="TreeGrafter"/>
</dbReference>
<evidence type="ECO:0000313" key="10">
    <source>
        <dbReference type="EMBL" id="ACB95359.1"/>
    </source>
</evidence>
<dbReference type="AlphaFoldDB" id="B2ICT5"/>
<dbReference type="GO" id="GO:0046655">
    <property type="term" value="P:folic acid metabolic process"/>
    <property type="evidence" value="ECO:0007669"/>
    <property type="project" value="TreeGrafter"/>
</dbReference>
<dbReference type="InterPro" id="IPR017925">
    <property type="entry name" value="DHFR_CS"/>
</dbReference>
<dbReference type="PRINTS" id="PR00070">
    <property type="entry name" value="DHFR"/>
</dbReference>
<dbReference type="Proteomes" id="UP000001695">
    <property type="component" value="Chromosome"/>
</dbReference>
<dbReference type="STRING" id="395963.Bind_1729"/>
<dbReference type="eggNOG" id="COG0262">
    <property type="taxonomic scope" value="Bacteria"/>
</dbReference>
<feature type="domain" description="DHFR" evidence="9">
    <location>
        <begin position="24"/>
        <end position="188"/>
    </location>
</feature>
<keyword evidence="6 10" id="KW-0560">Oxidoreductase</keyword>
<organism evidence="10 11">
    <name type="scientific">Beijerinckia indica subsp. indica (strain ATCC 9039 / DSM 1715 / NCIMB 8712)</name>
    <dbReference type="NCBI Taxonomy" id="395963"/>
    <lineage>
        <taxon>Bacteria</taxon>
        <taxon>Pseudomonadati</taxon>
        <taxon>Pseudomonadota</taxon>
        <taxon>Alphaproteobacteria</taxon>
        <taxon>Hyphomicrobiales</taxon>
        <taxon>Beijerinckiaceae</taxon>
        <taxon>Beijerinckia</taxon>
    </lineage>
</organism>
<dbReference type="SUPFAM" id="SSF53597">
    <property type="entry name" value="Dihydrofolate reductase-like"/>
    <property type="match status" value="1"/>
</dbReference>
<dbReference type="GO" id="GO:0046452">
    <property type="term" value="P:dihydrofolate metabolic process"/>
    <property type="evidence" value="ECO:0007669"/>
    <property type="project" value="TreeGrafter"/>
</dbReference>
<dbReference type="InterPro" id="IPR001796">
    <property type="entry name" value="DHFR_dom"/>
</dbReference>
<dbReference type="GO" id="GO:0050661">
    <property type="term" value="F:NADP binding"/>
    <property type="evidence" value="ECO:0007669"/>
    <property type="project" value="InterPro"/>
</dbReference>
<dbReference type="PROSITE" id="PS51330">
    <property type="entry name" value="DHFR_2"/>
    <property type="match status" value="1"/>
</dbReference>
<dbReference type="KEGG" id="bid:Bind_1729"/>
<dbReference type="PANTHER" id="PTHR48069">
    <property type="entry name" value="DIHYDROFOLATE REDUCTASE"/>
    <property type="match status" value="1"/>
</dbReference>
<evidence type="ECO:0000313" key="11">
    <source>
        <dbReference type="Proteomes" id="UP000001695"/>
    </source>
</evidence>
<comment type="function">
    <text evidence="7">Key enzyme in folate metabolism. Catalyzes an essential reaction for de novo glycine and purine synthesis, and for DNA precursor synthesis.</text>
</comment>
<reference evidence="11" key="1">
    <citation type="submission" date="2008-03" db="EMBL/GenBank/DDBJ databases">
        <title>Complete sequence of chromosome of Beijerinckia indica subsp. indica ATCC 9039.</title>
        <authorList>
            <consortium name="US DOE Joint Genome Institute"/>
            <person name="Copeland A."/>
            <person name="Lucas S."/>
            <person name="Lapidus A."/>
            <person name="Glavina del Rio T."/>
            <person name="Dalin E."/>
            <person name="Tice H."/>
            <person name="Bruce D."/>
            <person name="Goodwin L."/>
            <person name="Pitluck S."/>
            <person name="LaButti K."/>
            <person name="Schmutz J."/>
            <person name="Larimer F."/>
            <person name="Land M."/>
            <person name="Hauser L."/>
            <person name="Kyrpides N."/>
            <person name="Mikhailova N."/>
            <person name="Dunfield P.F."/>
            <person name="Dedysh S.N."/>
            <person name="Liesack W."/>
            <person name="Saw J.H."/>
            <person name="Alam M."/>
            <person name="Chen Y."/>
            <person name="Murrell J.C."/>
            <person name="Richardson P."/>
        </authorList>
    </citation>
    <scope>NUCLEOTIDE SEQUENCE [LARGE SCALE GENOMIC DNA]</scope>
    <source>
        <strain evidence="11">ATCC 9039 / DSM 1715 / NCIMB 8712</strain>
    </source>
</reference>
<protein>
    <recommendedName>
        <fullName evidence="3">dihydrofolate reductase</fullName>
        <ecNumber evidence="3">1.5.1.3</ecNumber>
    </recommendedName>
</protein>
<reference evidence="10 11" key="2">
    <citation type="journal article" date="2010" name="J. Bacteriol.">
        <title>Complete genome sequence of Beijerinckia indica subsp. indica.</title>
        <authorList>
            <person name="Tamas I."/>
            <person name="Dedysh S.N."/>
            <person name="Liesack W."/>
            <person name="Stott M.B."/>
            <person name="Alam M."/>
            <person name="Murrell J.C."/>
            <person name="Dunfield P.F."/>
        </authorList>
    </citation>
    <scope>NUCLEOTIDE SEQUENCE [LARGE SCALE GENOMIC DNA]</scope>
    <source>
        <strain evidence="11">ATCC 9039 / DSM 1715 / NCIMB 8712</strain>
    </source>
</reference>
<proteinExistence type="inferred from homology"/>
<keyword evidence="11" id="KW-1185">Reference proteome</keyword>
<name>B2ICT5_BEII9</name>
<dbReference type="HOGENOM" id="CLU_043966_5_1_5"/>
<keyword evidence="5" id="KW-0521">NADP</keyword>
<evidence type="ECO:0000256" key="6">
    <source>
        <dbReference type="ARBA" id="ARBA00023002"/>
    </source>
</evidence>
<dbReference type="Pfam" id="PF00186">
    <property type="entry name" value="DHFR_1"/>
    <property type="match status" value="1"/>
</dbReference>
<comment type="similarity">
    <text evidence="2 8">Belongs to the dihydrofolate reductase family.</text>
</comment>
<dbReference type="UniPathway" id="UPA00077">
    <property type="reaction ID" value="UER00158"/>
</dbReference>
<evidence type="ECO:0000256" key="3">
    <source>
        <dbReference type="ARBA" id="ARBA00012856"/>
    </source>
</evidence>
<dbReference type="GO" id="GO:0046654">
    <property type="term" value="P:tetrahydrofolate biosynthetic process"/>
    <property type="evidence" value="ECO:0007669"/>
    <property type="project" value="UniProtKB-UniPathway"/>
</dbReference>
<evidence type="ECO:0000256" key="7">
    <source>
        <dbReference type="ARBA" id="ARBA00025067"/>
    </source>
</evidence>
<dbReference type="InterPro" id="IPR024072">
    <property type="entry name" value="DHFR-like_dom_sf"/>
</dbReference>
<dbReference type="EMBL" id="CP001016">
    <property type="protein sequence ID" value="ACB95359.1"/>
    <property type="molecule type" value="Genomic_DNA"/>
</dbReference>
<gene>
    <name evidence="10" type="ordered locus">Bind_1729</name>
</gene>
<dbReference type="EC" id="1.5.1.3" evidence="3"/>
<dbReference type="PIRSF" id="PIRSF000194">
    <property type="entry name" value="DHFR"/>
    <property type="match status" value="1"/>
</dbReference>
<comment type="pathway">
    <text evidence="1">Cofactor biosynthesis; tetrahydrofolate biosynthesis; 5,6,7,8-tetrahydrofolate from 7,8-dihydrofolate: step 1/1.</text>
</comment>
<evidence type="ECO:0000259" key="9">
    <source>
        <dbReference type="PROSITE" id="PS51330"/>
    </source>
</evidence>
<evidence type="ECO:0000256" key="4">
    <source>
        <dbReference type="ARBA" id="ARBA00022563"/>
    </source>
</evidence>
<evidence type="ECO:0000256" key="5">
    <source>
        <dbReference type="ARBA" id="ARBA00022857"/>
    </source>
</evidence>
<dbReference type="InterPro" id="IPR012259">
    <property type="entry name" value="DHFR"/>
</dbReference>
<dbReference type="CDD" id="cd00209">
    <property type="entry name" value="DHFR"/>
    <property type="match status" value="1"/>
</dbReference>
<dbReference type="GO" id="GO:0004146">
    <property type="term" value="F:dihydrofolate reductase activity"/>
    <property type="evidence" value="ECO:0007669"/>
    <property type="project" value="UniProtKB-EC"/>
</dbReference>
<evidence type="ECO:0000256" key="8">
    <source>
        <dbReference type="RuleBase" id="RU004474"/>
    </source>
</evidence>
<dbReference type="GO" id="GO:0006730">
    <property type="term" value="P:one-carbon metabolic process"/>
    <property type="evidence" value="ECO:0007669"/>
    <property type="project" value="UniProtKB-KW"/>
</dbReference>
<evidence type="ECO:0000256" key="1">
    <source>
        <dbReference type="ARBA" id="ARBA00004903"/>
    </source>
</evidence>
<accession>B2ICT5</accession>
<dbReference type="PANTHER" id="PTHR48069:SF3">
    <property type="entry name" value="DIHYDROFOLATE REDUCTASE"/>
    <property type="match status" value="1"/>
</dbReference>
<keyword evidence="4" id="KW-0554">One-carbon metabolism</keyword>